<evidence type="ECO:0000259" key="7">
    <source>
        <dbReference type="PROSITE" id="PS50102"/>
    </source>
</evidence>
<reference evidence="10" key="1">
    <citation type="submission" date="2015-07" db="EMBL/GenBank/DDBJ databases">
        <title>Transcriptome Assembly of Anthurium amnicola.</title>
        <authorList>
            <person name="Suzuki J."/>
        </authorList>
    </citation>
    <scope>NUCLEOTIDE SEQUENCE</scope>
</reference>
<name>A0A1D1XPM0_9ARAE</name>
<dbReference type="Pfam" id="PF00076">
    <property type="entry name" value="RRM_1"/>
    <property type="match status" value="1"/>
</dbReference>
<feature type="domain" description="RRM" evidence="7">
    <location>
        <begin position="178"/>
        <end position="257"/>
    </location>
</feature>
<feature type="non-terminal residue" evidence="10">
    <location>
        <position position="1"/>
    </location>
</feature>
<feature type="compositionally biased region" description="Basic and acidic residues" evidence="6">
    <location>
        <begin position="258"/>
        <end position="277"/>
    </location>
</feature>
<dbReference type="InterPro" id="IPR002344">
    <property type="entry name" value="Lupus_La"/>
</dbReference>
<evidence type="ECO:0000256" key="2">
    <source>
        <dbReference type="ARBA" id="ARBA00022884"/>
    </source>
</evidence>
<comment type="subcellular location">
    <subcellularLocation>
        <location evidence="1">Nucleus</location>
    </subcellularLocation>
</comment>
<dbReference type="SUPFAM" id="SSF46785">
    <property type="entry name" value="Winged helix' DNA-binding domain"/>
    <property type="match status" value="1"/>
</dbReference>
<feature type="region of interest" description="Disordered" evidence="6">
    <location>
        <begin position="296"/>
        <end position="396"/>
    </location>
</feature>
<dbReference type="PROSITE" id="PS50102">
    <property type="entry name" value="RRM"/>
    <property type="match status" value="1"/>
</dbReference>
<dbReference type="PRINTS" id="PR00302">
    <property type="entry name" value="LUPUSLA"/>
</dbReference>
<feature type="compositionally biased region" description="Basic residues" evidence="6">
    <location>
        <begin position="485"/>
        <end position="495"/>
    </location>
</feature>
<dbReference type="PROSITE" id="PS51939">
    <property type="entry name" value="XRRM"/>
    <property type="match status" value="1"/>
</dbReference>
<dbReference type="PANTHER" id="PTHR22792">
    <property type="entry name" value="LUPUS LA PROTEIN-RELATED"/>
    <property type="match status" value="1"/>
</dbReference>
<comment type="function">
    <text evidence="4">Binds to the 3' poly(U) terminus of nascent RNA polymerase III transcripts, protecting them from exonuclease digestion and facilitating their folding and maturation.</text>
</comment>
<dbReference type="CDD" id="cd12291">
    <property type="entry name" value="RRM1_La"/>
    <property type="match status" value="1"/>
</dbReference>
<dbReference type="PROSITE" id="PS50961">
    <property type="entry name" value="HTH_LA"/>
    <property type="match status" value="1"/>
</dbReference>
<dbReference type="GO" id="GO:0006396">
    <property type="term" value="P:RNA processing"/>
    <property type="evidence" value="ECO:0007669"/>
    <property type="project" value="InterPro"/>
</dbReference>
<feature type="compositionally biased region" description="Basic and acidic residues" evidence="6">
    <location>
        <begin position="496"/>
        <end position="514"/>
    </location>
</feature>
<dbReference type="SMART" id="SM00715">
    <property type="entry name" value="LA"/>
    <property type="match status" value="1"/>
</dbReference>
<dbReference type="InterPro" id="IPR035979">
    <property type="entry name" value="RBD_domain_sf"/>
</dbReference>
<protein>
    <submittedName>
        <fullName evidence="10">La</fullName>
    </submittedName>
</protein>
<evidence type="ECO:0000259" key="9">
    <source>
        <dbReference type="PROSITE" id="PS51939"/>
    </source>
</evidence>
<dbReference type="FunFam" id="1.10.10.10:FF:000795">
    <property type="entry name" value="La protein 2"/>
    <property type="match status" value="1"/>
</dbReference>
<proteinExistence type="predicted"/>
<dbReference type="InterPro" id="IPR036388">
    <property type="entry name" value="WH-like_DNA-bd_sf"/>
</dbReference>
<evidence type="ECO:0000313" key="10">
    <source>
        <dbReference type="EMBL" id="JAT44311.1"/>
    </source>
</evidence>
<dbReference type="InterPro" id="IPR014886">
    <property type="entry name" value="La_xRRM"/>
</dbReference>
<dbReference type="EMBL" id="GDJX01023625">
    <property type="protein sequence ID" value="JAT44311.1"/>
    <property type="molecule type" value="Transcribed_RNA"/>
</dbReference>
<feature type="region of interest" description="Disordered" evidence="6">
    <location>
        <begin position="258"/>
        <end position="284"/>
    </location>
</feature>
<dbReference type="AlphaFoldDB" id="A0A1D1XPM0"/>
<evidence type="ECO:0000256" key="6">
    <source>
        <dbReference type="SAM" id="MobiDB-lite"/>
    </source>
</evidence>
<dbReference type="Gene3D" id="1.10.10.10">
    <property type="entry name" value="Winged helix-like DNA-binding domain superfamily/Winged helix DNA-binding domain"/>
    <property type="match status" value="1"/>
</dbReference>
<gene>
    <name evidence="10" type="primary">LHP1_4</name>
    <name evidence="10" type="ORF">g.36219</name>
</gene>
<dbReference type="PANTHER" id="PTHR22792:SF140">
    <property type="entry name" value="ACHILLES, ISOFORM A"/>
    <property type="match status" value="1"/>
</dbReference>
<feature type="domain" description="XRRM" evidence="9">
    <location>
        <begin position="381"/>
        <end position="504"/>
    </location>
</feature>
<dbReference type="InterPro" id="IPR000504">
    <property type="entry name" value="RRM_dom"/>
</dbReference>
<keyword evidence="2 5" id="KW-0694">RNA-binding</keyword>
<feature type="domain" description="HTH La-type RNA-binding" evidence="8">
    <location>
        <begin position="66"/>
        <end position="171"/>
    </location>
</feature>
<evidence type="ECO:0000256" key="3">
    <source>
        <dbReference type="ARBA" id="ARBA00023242"/>
    </source>
</evidence>
<dbReference type="Pfam" id="PF08777">
    <property type="entry name" value="RRM_3"/>
    <property type="match status" value="1"/>
</dbReference>
<accession>A0A1D1XPM0</accession>
<sequence>SLCFLSFPLIAKTRACRAAAQRKTLIHHRREQGEGAGVATHRRPRSSAVRPTAHPPVSLPPSMAIVTLDGKQAKEVLRQVEFYFSDSNLPRDKFLKNAVSESEDGLVSLALICSFTRMRSHLGLGTVKPEEVPEETVLSVAEVLRKSSLLKVSEDGKKVGRSTELLKPDEVIEQLDSRTVAASPLPYNVKLEDVESFFMQYGKVNSVRLPCHVADKRHFCGTALIEFSEEDDAKKIFAENIVYDGAELEIRLKKDFDSEKENARDECENARSNKTDGQEDGGYPKGLIIAFKLKHKSNGEPSEQSGPDRKIDSGEVSSSTLNTKEENEKETSEAVDRSEGKSSEDVQEDIKDAAETLSGASEKEDAENTVQEDGKNPKESAVTDGQNSSPATEKDVITREDLKEVFQRFGTVKYVDYRMGEESGYIRFEEPDAAVKARATAVLVDEGGLIVKNNVATLEAVTGEAEKNYWSFLRGNQKHREYKGNRGRGRNSRGGRHFDGKRGRQRGPDDEGRPNKAAKVAA</sequence>
<evidence type="ECO:0000256" key="1">
    <source>
        <dbReference type="ARBA" id="ARBA00004123"/>
    </source>
</evidence>
<feature type="compositionally biased region" description="Basic and acidic residues" evidence="6">
    <location>
        <begin position="323"/>
        <end position="354"/>
    </location>
</feature>
<dbReference type="Pfam" id="PF05383">
    <property type="entry name" value="La"/>
    <property type="match status" value="1"/>
</dbReference>
<dbReference type="GO" id="GO:0005634">
    <property type="term" value="C:nucleus"/>
    <property type="evidence" value="ECO:0007669"/>
    <property type="project" value="UniProtKB-SubCell"/>
</dbReference>
<dbReference type="InterPro" id="IPR036390">
    <property type="entry name" value="WH_DNA-bd_sf"/>
</dbReference>
<evidence type="ECO:0000259" key="8">
    <source>
        <dbReference type="PROSITE" id="PS50961"/>
    </source>
</evidence>
<evidence type="ECO:0000256" key="4">
    <source>
        <dbReference type="ARBA" id="ARBA00057261"/>
    </source>
</evidence>
<feature type="region of interest" description="Disordered" evidence="6">
    <location>
        <begin position="480"/>
        <end position="522"/>
    </location>
</feature>
<dbReference type="CDD" id="cd08030">
    <property type="entry name" value="LA_like_plant"/>
    <property type="match status" value="1"/>
</dbReference>
<dbReference type="SUPFAM" id="SSF54928">
    <property type="entry name" value="RNA-binding domain, RBD"/>
    <property type="match status" value="2"/>
</dbReference>
<dbReference type="InterPro" id="IPR012677">
    <property type="entry name" value="Nucleotide-bd_a/b_plait_sf"/>
</dbReference>
<dbReference type="GO" id="GO:0003729">
    <property type="term" value="F:mRNA binding"/>
    <property type="evidence" value="ECO:0007669"/>
    <property type="project" value="TreeGrafter"/>
</dbReference>
<organism evidence="10">
    <name type="scientific">Anthurium amnicola</name>
    <dbReference type="NCBI Taxonomy" id="1678845"/>
    <lineage>
        <taxon>Eukaryota</taxon>
        <taxon>Viridiplantae</taxon>
        <taxon>Streptophyta</taxon>
        <taxon>Embryophyta</taxon>
        <taxon>Tracheophyta</taxon>
        <taxon>Spermatophyta</taxon>
        <taxon>Magnoliopsida</taxon>
        <taxon>Liliopsida</taxon>
        <taxon>Araceae</taxon>
        <taxon>Pothoideae</taxon>
        <taxon>Potheae</taxon>
        <taxon>Anthurium</taxon>
    </lineage>
</organism>
<dbReference type="InterPro" id="IPR006630">
    <property type="entry name" value="La_HTH"/>
</dbReference>
<keyword evidence="3" id="KW-0539">Nucleus</keyword>
<dbReference type="GO" id="GO:1990904">
    <property type="term" value="C:ribonucleoprotein complex"/>
    <property type="evidence" value="ECO:0007669"/>
    <property type="project" value="UniProtKB-UniRule"/>
</dbReference>
<evidence type="ECO:0000256" key="5">
    <source>
        <dbReference type="PROSITE-ProRule" id="PRU00332"/>
    </source>
</evidence>
<dbReference type="Gene3D" id="3.30.70.330">
    <property type="match status" value="2"/>
</dbReference>
<feature type="region of interest" description="Disordered" evidence="6">
    <location>
        <begin position="27"/>
        <end position="56"/>
    </location>
</feature>
<dbReference type="InterPro" id="IPR045180">
    <property type="entry name" value="La_dom_prot"/>
</dbReference>
<dbReference type="SMART" id="SM00360">
    <property type="entry name" value="RRM"/>
    <property type="match status" value="2"/>
</dbReference>